<dbReference type="InterPro" id="IPR003378">
    <property type="entry name" value="Fringe-like_glycosylTrfase"/>
</dbReference>
<keyword evidence="14" id="KW-1185">Reference proteome</keyword>
<comment type="subcellular location">
    <subcellularLocation>
        <location evidence="1">Membrane</location>
        <topology evidence="1">Single-pass type II membrane protein</topology>
    </subcellularLocation>
</comment>
<dbReference type="GO" id="GO:0000166">
    <property type="term" value="F:nucleotide binding"/>
    <property type="evidence" value="ECO:0007669"/>
    <property type="project" value="UniProtKB-KW"/>
</dbReference>
<dbReference type="InterPro" id="IPR026050">
    <property type="entry name" value="C1GALT1/C1GALT1_chp1"/>
</dbReference>
<keyword evidence="9" id="KW-0735">Signal-anchor</keyword>
<keyword evidence="10" id="KW-1133">Transmembrane helix</keyword>
<evidence type="ECO:0000256" key="5">
    <source>
        <dbReference type="ARBA" id="ARBA00022676"/>
    </source>
</evidence>
<keyword evidence="7" id="KW-0812">Transmembrane</keyword>
<comment type="similarity">
    <text evidence="3">Belongs to the glycosyltransferase 31 family. Beta3-Gal-T subfamily.</text>
</comment>
<evidence type="ECO:0000256" key="11">
    <source>
        <dbReference type="ARBA" id="ARBA00023136"/>
    </source>
</evidence>
<evidence type="ECO:0000256" key="9">
    <source>
        <dbReference type="ARBA" id="ARBA00022968"/>
    </source>
</evidence>
<keyword evidence="6" id="KW-0808">Transferase</keyword>
<gene>
    <name evidence="13" type="ORF">AAL_04477</name>
</gene>
<feature type="domain" description="Fringe-like glycosyltransferase" evidence="12">
    <location>
        <begin position="247"/>
        <end position="307"/>
    </location>
</feature>
<comment type="caution">
    <text evidence="13">The sequence shown here is derived from an EMBL/GenBank/DDBJ whole genome shotgun (WGS) entry which is preliminary data.</text>
</comment>
<evidence type="ECO:0000256" key="3">
    <source>
        <dbReference type="ARBA" id="ARBA00006462"/>
    </source>
</evidence>
<protein>
    <recommendedName>
        <fullName evidence="4">N-acetylgalactosaminide beta-1,3-galactosyltransferase</fullName>
        <ecNumber evidence="4">2.4.1.122</ecNumber>
    </recommendedName>
</protein>
<keyword evidence="11" id="KW-0472">Membrane</keyword>
<dbReference type="Proteomes" id="UP000078544">
    <property type="component" value="Unassembled WGS sequence"/>
</dbReference>
<evidence type="ECO:0000313" key="14">
    <source>
        <dbReference type="Proteomes" id="UP000078544"/>
    </source>
</evidence>
<evidence type="ECO:0000256" key="7">
    <source>
        <dbReference type="ARBA" id="ARBA00022692"/>
    </source>
</evidence>
<evidence type="ECO:0000256" key="8">
    <source>
        <dbReference type="ARBA" id="ARBA00022741"/>
    </source>
</evidence>
<dbReference type="GO" id="GO:0016263">
    <property type="term" value="F:glycoprotein-N-acetylgalactosamine 3-beta-galactosyltransferase activity"/>
    <property type="evidence" value="ECO:0007669"/>
    <property type="project" value="UniProtKB-EC"/>
</dbReference>
<accession>A0A168BFS2</accession>
<dbReference type="PANTHER" id="PTHR23033">
    <property type="entry name" value="BETA1,3-GALACTOSYLTRANSFERASE"/>
    <property type="match status" value="1"/>
</dbReference>
<dbReference type="AlphaFoldDB" id="A0A168BFS2"/>
<evidence type="ECO:0000256" key="6">
    <source>
        <dbReference type="ARBA" id="ARBA00022679"/>
    </source>
</evidence>
<evidence type="ECO:0000256" key="2">
    <source>
        <dbReference type="ARBA" id="ARBA00004922"/>
    </source>
</evidence>
<keyword evidence="8" id="KW-0547">Nucleotide-binding</keyword>
<keyword evidence="5" id="KW-0328">Glycosyltransferase</keyword>
<proteinExistence type="inferred from homology"/>
<dbReference type="GO" id="GO:0016020">
    <property type="term" value="C:membrane"/>
    <property type="evidence" value="ECO:0007669"/>
    <property type="project" value="UniProtKB-SubCell"/>
</dbReference>
<comment type="pathway">
    <text evidence="2">Protein modification; protein glycosylation.</text>
</comment>
<dbReference type="EMBL" id="AZGY01000009">
    <property type="protein sequence ID" value="KZZ95246.1"/>
    <property type="molecule type" value="Genomic_DNA"/>
</dbReference>
<organism evidence="13 14">
    <name type="scientific">Moelleriella libera RCEF 2490</name>
    <dbReference type="NCBI Taxonomy" id="1081109"/>
    <lineage>
        <taxon>Eukaryota</taxon>
        <taxon>Fungi</taxon>
        <taxon>Dikarya</taxon>
        <taxon>Ascomycota</taxon>
        <taxon>Pezizomycotina</taxon>
        <taxon>Sordariomycetes</taxon>
        <taxon>Hypocreomycetidae</taxon>
        <taxon>Hypocreales</taxon>
        <taxon>Clavicipitaceae</taxon>
        <taxon>Moelleriella</taxon>
    </lineage>
</organism>
<reference evidence="13 14" key="1">
    <citation type="journal article" date="2016" name="Genome Biol. Evol.">
        <title>Divergent and convergent evolution of fungal pathogenicity.</title>
        <authorList>
            <person name="Shang Y."/>
            <person name="Xiao G."/>
            <person name="Zheng P."/>
            <person name="Cen K."/>
            <person name="Zhan S."/>
            <person name="Wang C."/>
        </authorList>
    </citation>
    <scope>NUCLEOTIDE SEQUENCE [LARGE SCALE GENOMIC DNA]</scope>
    <source>
        <strain evidence="13 14">RCEF 2490</strain>
    </source>
</reference>
<evidence type="ECO:0000256" key="1">
    <source>
        <dbReference type="ARBA" id="ARBA00004606"/>
    </source>
</evidence>
<evidence type="ECO:0000256" key="4">
    <source>
        <dbReference type="ARBA" id="ARBA00012557"/>
    </source>
</evidence>
<name>A0A168BFS2_9HYPO</name>
<dbReference type="EC" id="2.4.1.122" evidence="4"/>
<dbReference type="STRING" id="1081109.A0A168BFS2"/>
<dbReference type="OrthoDB" id="414175at2759"/>
<evidence type="ECO:0000313" key="13">
    <source>
        <dbReference type="EMBL" id="KZZ95246.1"/>
    </source>
</evidence>
<evidence type="ECO:0000256" key="10">
    <source>
        <dbReference type="ARBA" id="ARBA00022989"/>
    </source>
</evidence>
<dbReference type="PANTHER" id="PTHR23033:SF47">
    <property type="entry name" value="APPLE DOMAIN-CONTAINING PROTEIN-RELATED"/>
    <property type="match status" value="1"/>
</dbReference>
<evidence type="ECO:0000259" key="12">
    <source>
        <dbReference type="Pfam" id="PF02434"/>
    </source>
</evidence>
<sequence length="547" mass="62011">MVVMFNPSLRRSRMGIRLNKRFLRIALVASAVLVAACVFLALLSPHASSSSSFFSSFLAAFGGGGVRRKHTSPARYSFASTSRFSPVAFAASSDPSRLASRRREEEEKEKEELCASFPKHLARHMIQPVLKIGHSEDGARLAAHFATTSSCFDKDELLVVSDLDDVVFGHDAVDVLADLPAGYHDLEKNPHFQNYLLQKAMRDNGTLNEAAQKESIDGWILDKYKFLPMVERAWLARPGRAFYFFYEPDTYVFWDNALRFLETFDPDAPIYMGSPSPGQHDVRHDTRTWFGNGGPGVVLSRGAIKALLHRRTDANGHFLDPPLAEKWQDLVAGECCGDSVLGWALWNATVQVQGYWPMFNPHPLNGIPFSDSYWCQPVLTLHKTAPQDLSDLWHWEFANRELHRPILYADLWRVQHPGEPAVLNDWDNGDWDRLDVPPGPLIDTPEACEEACRSHDACLQWNWRGGDDKACTLMKSIRYGVARPPEYVADDGSRERIPKADLPKKGKNNRRWADYRSGWLQERISNWRSERPCEAVEWVGPSITRIF</sequence>
<dbReference type="Gene3D" id="3.90.550.50">
    <property type="match status" value="1"/>
</dbReference>
<dbReference type="Pfam" id="PF02434">
    <property type="entry name" value="Fringe"/>
    <property type="match status" value="1"/>
</dbReference>